<accession>A0ABS9Q2W3</accession>
<dbReference type="Pfam" id="PF05719">
    <property type="entry name" value="GPP34"/>
    <property type="match status" value="1"/>
</dbReference>
<evidence type="ECO:0000313" key="5">
    <source>
        <dbReference type="EMBL" id="MCG7322217.1"/>
    </source>
</evidence>
<dbReference type="InterPro" id="IPR038261">
    <property type="entry name" value="GPP34-like_sf"/>
</dbReference>
<sequence>MQLAEELLLLLTDDETGRMSVPERVLDLAVAGGALSELGAIERVRVVDEDEHVVGSLGEPIQAGRLVIDDEMTHDADPVLDGALETFRGMQGRKLSNVLPIMGRSLYPVLHRDLEAKGVLRREAPTRQSMIPSTTWVAVDSSHEDSVRTHLADVLLHDAEPDDRARHLIGLLHAIGALTVAMPELEDDRERALQTALEVRSLTDVHGPCGRVLAAIDELTKGRA</sequence>
<dbReference type="Proteomes" id="UP001521931">
    <property type="component" value="Unassembled WGS sequence"/>
</dbReference>
<evidence type="ECO:0000256" key="4">
    <source>
        <dbReference type="ARBA" id="ARBA00023136"/>
    </source>
</evidence>
<dbReference type="InterPro" id="IPR008628">
    <property type="entry name" value="GPP34-like"/>
</dbReference>
<proteinExistence type="predicted"/>
<keyword evidence="4" id="KW-0472">Membrane</keyword>
<dbReference type="EMBL" id="JAKRCV010000029">
    <property type="protein sequence ID" value="MCG7322217.1"/>
    <property type="molecule type" value="Genomic_DNA"/>
</dbReference>
<comment type="caution">
    <text evidence="5">The sequence shown here is derived from an EMBL/GenBank/DDBJ whole genome shotgun (WGS) entry which is preliminary data.</text>
</comment>
<evidence type="ECO:0000256" key="2">
    <source>
        <dbReference type="ARBA" id="ARBA00023034"/>
    </source>
</evidence>
<keyword evidence="2" id="KW-0333">Golgi apparatus</keyword>
<keyword evidence="6" id="KW-1185">Reference proteome</keyword>
<keyword evidence="3" id="KW-0446">Lipid-binding</keyword>
<organism evidence="5 6">
    <name type="scientific">Arsenicicoccus bolidensis</name>
    <dbReference type="NCBI Taxonomy" id="229480"/>
    <lineage>
        <taxon>Bacteria</taxon>
        <taxon>Bacillati</taxon>
        <taxon>Actinomycetota</taxon>
        <taxon>Actinomycetes</taxon>
        <taxon>Micrococcales</taxon>
        <taxon>Intrasporangiaceae</taxon>
        <taxon>Arsenicicoccus</taxon>
    </lineage>
</organism>
<comment type="subcellular location">
    <subcellularLocation>
        <location evidence="1">Golgi apparatus membrane</location>
        <topology evidence="1">Peripheral membrane protein</topology>
        <orientation evidence="1">Cytoplasmic side</orientation>
    </subcellularLocation>
</comment>
<protein>
    <submittedName>
        <fullName evidence="5">GPP34 family phosphoprotein</fullName>
    </submittedName>
</protein>
<evidence type="ECO:0000256" key="1">
    <source>
        <dbReference type="ARBA" id="ARBA00004255"/>
    </source>
</evidence>
<evidence type="ECO:0000313" key="6">
    <source>
        <dbReference type="Proteomes" id="UP001521931"/>
    </source>
</evidence>
<name>A0ABS9Q2W3_9MICO</name>
<dbReference type="Gene3D" id="1.10.3630.10">
    <property type="entry name" value="yeast vps74-n-term truncation variant domain like"/>
    <property type="match status" value="1"/>
</dbReference>
<reference evidence="5 6" key="1">
    <citation type="submission" date="2022-02" db="EMBL/GenBank/DDBJ databases">
        <title>Uncovering new skin microbiome diversity through culturing and metagenomics.</title>
        <authorList>
            <person name="Conlan S."/>
            <person name="Deming C."/>
            <person name="Nisc Comparative Sequencing Program N."/>
            <person name="Segre J.A."/>
        </authorList>
    </citation>
    <scope>NUCLEOTIDE SEQUENCE [LARGE SCALE GENOMIC DNA]</scope>
    <source>
        <strain evidence="5 6">ACRQZ</strain>
    </source>
</reference>
<dbReference type="RefSeq" id="WP_239264333.1">
    <property type="nucleotide sequence ID" value="NZ_DAMCVA010000106.1"/>
</dbReference>
<gene>
    <name evidence="5" type="ORF">MHL29_09995</name>
</gene>
<evidence type="ECO:0000256" key="3">
    <source>
        <dbReference type="ARBA" id="ARBA00023121"/>
    </source>
</evidence>